<reference evidence="2 3" key="1">
    <citation type="journal article" date="2013" name="Genome Announc.">
        <title>Draft Genome Sequence of Cesiribacter andamanensis Strain AMV16T, Isolated from a Soil Sample from a Mud Volcano in the Andaman Islands, India.</title>
        <authorList>
            <person name="Shivaji S."/>
            <person name="Ara S."/>
            <person name="Begum Z."/>
            <person name="Srinivas T.N."/>
            <person name="Singh A."/>
            <person name="Kumar Pinnaka A."/>
        </authorList>
    </citation>
    <scope>NUCLEOTIDE SEQUENCE [LARGE SCALE GENOMIC DNA]</scope>
    <source>
        <strain evidence="2 3">AMV16</strain>
    </source>
</reference>
<proteinExistence type="predicted"/>
<evidence type="ECO:0000313" key="2">
    <source>
        <dbReference type="EMBL" id="EMR01161.1"/>
    </source>
</evidence>
<name>M7N1R3_9BACT</name>
<dbReference type="EMBL" id="AODQ01000139">
    <property type="protein sequence ID" value="EMR01161.1"/>
    <property type="molecule type" value="Genomic_DNA"/>
</dbReference>
<keyword evidence="1" id="KW-1133">Transmembrane helix</keyword>
<evidence type="ECO:0000256" key="1">
    <source>
        <dbReference type="SAM" id="Phobius"/>
    </source>
</evidence>
<keyword evidence="1" id="KW-0812">Transmembrane</keyword>
<organism evidence="2 3">
    <name type="scientific">Cesiribacter andamanensis AMV16</name>
    <dbReference type="NCBI Taxonomy" id="1279009"/>
    <lineage>
        <taxon>Bacteria</taxon>
        <taxon>Pseudomonadati</taxon>
        <taxon>Bacteroidota</taxon>
        <taxon>Cytophagia</taxon>
        <taxon>Cytophagales</taxon>
        <taxon>Cesiribacteraceae</taxon>
        <taxon>Cesiribacter</taxon>
    </lineage>
</organism>
<dbReference type="Proteomes" id="UP000011910">
    <property type="component" value="Unassembled WGS sequence"/>
</dbReference>
<feature type="transmembrane region" description="Helical" evidence="1">
    <location>
        <begin position="35"/>
        <end position="58"/>
    </location>
</feature>
<keyword evidence="3" id="KW-1185">Reference proteome</keyword>
<sequence length="144" mass="16014">MDLISLRAVYPRAQTVLYLLCMAGVFFIPDSKHPLLALGLGGLLLVLAIGLSYTTYALRLTGGGKLEYGLAFFTRFYPHHSLSPEVLNSMCIRQLPDKHWGLQLIPPGQAPLLLDTRPTLDALQKRRQQLEQLLASRMAAAAKW</sequence>
<evidence type="ECO:0000313" key="3">
    <source>
        <dbReference type="Proteomes" id="UP000011910"/>
    </source>
</evidence>
<dbReference type="AlphaFoldDB" id="M7N1R3"/>
<accession>M7N1R3</accession>
<dbReference type="STRING" id="1279009.ADICEAN_03708"/>
<feature type="transmembrane region" description="Helical" evidence="1">
    <location>
        <begin position="12"/>
        <end position="29"/>
    </location>
</feature>
<keyword evidence="1" id="KW-0472">Membrane</keyword>
<comment type="caution">
    <text evidence="2">The sequence shown here is derived from an EMBL/GenBank/DDBJ whole genome shotgun (WGS) entry which is preliminary data.</text>
</comment>
<protein>
    <submittedName>
        <fullName evidence="2">Uncharacterized protein</fullName>
    </submittedName>
</protein>
<gene>
    <name evidence="2" type="ORF">ADICEAN_03708</name>
</gene>